<comment type="caution">
    <text evidence="1">The sequence shown here is derived from an EMBL/GenBank/DDBJ whole genome shotgun (WGS) entry which is preliminary data.</text>
</comment>
<dbReference type="Proteomes" id="UP001060085">
    <property type="component" value="Linkage Group LG07"/>
</dbReference>
<protein>
    <submittedName>
        <fullName evidence="1">Uncharacterized protein</fullName>
    </submittedName>
</protein>
<organism evidence="1 2">
    <name type="scientific">Catharanthus roseus</name>
    <name type="common">Madagascar periwinkle</name>
    <name type="synonym">Vinca rosea</name>
    <dbReference type="NCBI Taxonomy" id="4058"/>
    <lineage>
        <taxon>Eukaryota</taxon>
        <taxon>Viridiplantae</taxon>
        <taxon>Streptophyta</taxon>
        <taxon>Embryophyta</taxon>
        <taxon>Tracheophyta</taxon>
        <taxon>Spermatophyta</taxon>
        <taxon>Magnoliopsida</taxon>
        <taxon>eudicotyledons</taxon>
        <taxon>Gunneridae</taxon>
        <taxon>Pentapetalae</taxon>
        <taxon>asterids</taxon>
        <taxon>lamiids</taxon>
        <taxon>Gentianales</taxon>
        <taxon>Apocynaceae</taxon>
        <taxon>Rauvolfioideae</taxon>
        <taxon>Vinceae</taxon>
        <taxon>Catharanthinae</taxon>
        <taxon>Catharanthus</taxon>
    </lineage>
</organism>
<evidence type="ECO:0000313" key="2">
    <source>
        <dbReference type="Proteomes" id="UP001060085"/>
    </source>
</evidence>
<proteinExistence type="predicted"/>
<dbReference type="EMBL" id="CM044707">
    <property type="protein sequence ID" value="KAI5652672.1"/>
    <property type="molecule type" value="Genomic_DNA"/>
</dbReference>
<accession>A0ACB9ZWX9</accession>
<evidence type="ECO:0000313" key="1">
    <source>
        <dbReference type="EMBL" id="KAI5652672.1"/>
    </source>
</evidence>
<reference evidence="2" key="1">
    <citation type="journal article" date="2023" name="Nat. Plants">
        <title>Single-cell RNA sequencing provides a high-resolution roadmap for understanding the multicellular compartmentation of specialized metabolism.</title>
        <authorList>
            <person name="Sun S."/>
            <person name="Shen X."/>
            <person name="Li Y."/>
            <person name="Li Y."/>
            <person name="Wang S."/>
            <person name="Li R."/>
            <person name="Zhang H."/>
            <person name="Shen G."/>
            <person name="Guo B."/>
            <person name="Wei J."/>
            <person name="Xu J."/>
            <person name="St-Pierre B."/>
            <person name="Chen S."/>
            <person name="Sun C."/>
        </authorList>
    </citation>
    <scope>NUCLEOTIDE SEQUENCE [LARGE SCALE GENOMIC DNA]</scope>
</reference>
<sequence length="178" mass="19594">MGFKDPSFLLFFFFILVGFASSSSYVSYESLGDNGTTGRSLLQAKQACTVNFEAQNYTIITSKCKGPNYNAKVCCDAFLEFACPFNEEINDMKSDCATTMFSYINLYGRYPPGLFANMCKGDKEGLSCGEEHVKSNASSSSSSSASPAPFRRINTLSSTFLVMMILPSFLLLLFVLNF</sequence>
<gene>
    <name evidence="1" type="ORF">M9H77_29859</name>
</gene>
<keyword evidence="2" id="KW-1185">Reference proteome</keyword>
<name>A0ACB9ZWX9_CATRO</name>